<reference evidence="6" key="1">
    <citation type="journal article" date="2023" name="DNA Res.">
        <title>Chromosome-level genome assembly of Phrynocephalus forsythii using third-generation DNA sequencing and Hi-C analysis.</title>
        <authorList>
            <person name="Qi Y."/>
            <person name="Zhao W."/>
            <person name="Zhao Y."/>
            <person name="Niu C."/>
            <person name="Cao S."/>
            <person name="Zhang Y."/>
        </authorList>
    </citation>
    <scope>NUCLEOTIDE SEQUENCE</scope>
    <source>
        <tissue evidence="6">Muscle</tissue>
    </source>
</reference>
<evidence type="ECO:0000256" key="3">
    <source>
        <dbReference type="ARBA" id="ARBA00022842"/>
    </source>
</evidence>
<feature type="non-terminal residue" evidence="6">
    <location>
        <position position="172"/>
    </location>
</feature>
<evidence type="ECO:0000256" key="1">
    <source>
        <dbReference type="ARBA" id="ARBA00004141"/>
    </source>
</evidence>
<keyword evidence="4" id="KW-0472">Membrane</keyword>
<dbReference type="EMBL" id="JAPFRF010000010">
    <property type="protein sequence ID" value="KAJ7320203.1"/>
    <property type="molecule type" value="Genomic_DNA"/>
</dbReference>
<evidence type="ECO:0000256" key="4">
    <source>
        <dbReference type="SAM" id="Phobius"/>
    </source>
</evidence>
<evidence type="ECO:0000256" key="2">
    <source>
        <dbReference type="ARBA" id="ARBA00022723"/>
    </source>
</evidence>
<dbReference type="Proteomes" id="UP001142489">
    <property type="component" value="Unassembled WGS sequence"/>
</dbReference>
<keyword evidence="4" id="KW-0812">Transmembrane</keyword>
<feature type="transmembrane region" description="Helical" evidence="4">
    <location>
        <begin position="49"/>
        <end position="68"/>
    </location>
</feature>
<gene>
    <name evidence="6" type="ORF">JRQ81_019714</name>
</gene>
<proteinExistence type="predicted"/>
<name>A0A9Q0XN71_9SAUR</name>
<dbReference type="GO" id="GO:0048666">
    <property type="term" value="P:neuron development"/>
    <property type="evidence" value="ECO:0007669"/>
    <property type="project" value="TreeGrafter"/>
</dbReference>
<evidence type="ECO:0000313" key="6">
    <source>
        <dbReference type="EMBL" id="KAJ7320203.1"/>
    </source>
</evidence>
<dbReference type="Pfam" id="PF16212">
    <property type="entry name" value="PhoLip_ATPase_C"/>
    <property type="match status" value="1"/>
</dbReference>
<keyword evidence="7" id="KW-1185">Reference proteome</keyword>
<dbReference type="PANTHER" id="PTHR24092:SF98">
    <property type="entry name" value="PHOSPHOLIPID-TRANSPORTING ATPASE IB"/>
    <property type="match status" value="1"/>
</dbReference>
<dbReference type="InterPro" id="IPR032630">
    <property type="entry name" value="P_typ_ATPase_c"/>
</dbReference>
<evidence type="ECO:0000259" key="5">
    <source>
        <dbReference type="Pfam" id="PF16212"/>
    </source>
</evidence>
<dbReference type="GO" id="GO:0140326">
    <property type="term" value="F:ATPase-coupled intramembrane lipid transporter activity"/>
    <property type="evidence" value="ECO:0007669"/>
    <property type="project" value="TreeGrafter"/>
</dbReference>
<comment type="subcellular location">
    <subcellularLocation>
        <location evidence="1">Membrane</location>
        <topology evidence="1">Multi-pass membrane protein</topology>
    </subcellularLocation>
</comment>
<feature type="domain" description="P-type ATPase C-terminal" evidence="5">
    <location>
        <begin position="26"/>
        <end position="112"/>
    </location>
</feature>
<feature type="transmembrane region" description="Helical" evidence="4">
    <location>
        <begin position="20"/>
        <end position="37"/>
    </location>
</feature>
<sequence>LWFAFVNGFSGQILFERWCIGLYNVYVVVTVCLKAGLETTAWTKFSHLAVWGSMLLWLVFFGVYSTIWPTIPIAPDMLGQAGMVLKCGYFWLGLLLVPTACLVKDIAWRAMNERDHLLKRLGRKTPPSLFRAHSVQQGVSHGYAFSQEEHGVVSQSQVVRSYDTTKQRAGVE</sequence>
<dbReference type="GO" id="GO:0005886">
    <property type="term" value="C:plasma membrane"/>
    <property type="evidence" value="ECO:0007669"/>
    <property type="project" value="TreeGrafter"/>
</dbReference>
<dbReference type="GO" id="GO:0045332">
    <property type="term" value="P:phospholipid translocation"/>
    <property type="evidence" value="ECO:0007669"/>
    <property type="project" value="TreeGrafter"/>
</dbReference>
<keyword evidence="3" id="KW-0460">Magnesium</keyword>
<protein>
    <recommendedName>
        <fullName evidence="5">P-type ATPase C-terminal domain-containing protein</fullName>
    </recommendedName>
</protein>
<dbReference type="OrthoDB" id="9047707at2759"/>
<keyword evidence="2" id="KW-0479">Metal-binding</keyword>
<feature type="transmembrane region" description="Helical" evidence="4">
    <location>
        <begin position="88"/>
        <end position="107"/>
    </location>
</feature>
<dbReference type="AlphaFoldDB" id="A0A9Q0XN71"/>
<comment type="caution">
    <text evidence="6">The sequence shown here is derived from an EMBL/GenBank/DDBJ whole genome shotgun (WGS) entry which is preliminary data.</text>
</comment>
<evidence type="ECO:0000313" key="7">
    <source>
        <dbReference type="Proteomes" id="UP001142489"/>
    </source>
</evidence>
<organism evidence="6 7">
    <name type="scientific">Phrynocephalus forsythii</name>
    <dbReference type="NCBI Taxonomy" id="171643"/>
    <lineage>
        <taxon>Eukaryota</taxon>
        <taxon>Metazoa</taxon>
        <taxon>Chordata</taxon>
        <taxon>Craniata</taxon>
        <taxon>Vertebrata</taxon>
        <taxon>Euteleostomi</taxon>
        <taxon>Lepidosauria</taxon>
        <taxon>Squamata</taxon>
        <taxon>Bifurcata</taxon>
        <taxon>Unidentata</taxon>
        <taxon>Episquamata</taxon>
        <taxon>Toxicofera</taxon>
        <taxon>Iguania</taxon>
        <taxon>Acrodonta</taxon>
        <taxon>Agamidae</taxon>
        <taxon>Agaminae</taxon>
        <taxon>Phrynocephalus</taxon>
    </lineage>
</organism>
<dbReference type="GO" id="GO:0046872">
    <property type="term" value="F:metal ion binding"/>
    <property type="evidence" value="ECO:0007669"/>
    <property type="project" value="UniProtKB-KW"/>
</dbReference>
<accession>A0A9Q0XN71</accession>
<dbReference type="PANTHER" id="PTHR24092">
    <property type="entry name" value="PROBABLE PHOSPHOLIPID-TRANSPORTING ATPASE"/>
    <property type="match status" value="1"/>
</dbReference>
<dbReference type="GO" id="GO:0005802">
    <property type="term" value="C:trans-Golgi network"/>
    <property type="evidence" value="ECO:0007669"/>
    <property type="project" value="TreeGrafter"/>
</dbReference>
<keyword evidence="4" id="KW-1133">Transmembrane helix</keyword>